<sequence>MTYEEIWRKIKGMSQKQRSMLAYEMTLKGFNVGYIHPHYYFDARSVHDILFYSPHGQHEIQDSDGKYYDALKEIMENDKEIYIQFKRYSWLPRLINDWREGKVIRSYICSRFNCGYVNAWYRILPGDSLAGERPRSLFIMKKDGSEAVYRMTVVQGKDMTFTCSC</sequence>
<dbReference type="Proteomes" id="UP001204015">
    <property type="component" value="Unassembled WGS sequence"/>
</dbReference>
<dbReference type="EMBL" id="JAMXLY010000041">
    <property type="protein sequence ID" value="MCO6026161.1"/>
    <property type="molecule type" value="Genomic_DNA"/>
</dbReference>
<gene>
    <name evidence="1" type="ORF">NG821_09970</name>
</gene>
<evidence type="ECO:0000313" key="1">
    <source>
        <dbReference type="EMBL" id="MCO6026161.1"/>
    </source>
</evidence>
<reference evidence="1 2" key="1">
    <citation type="submission" date="2022-06" db="EMBL/GenBank/DDBJ databases">
        <title>A taxonomic note on the genus Prevotella: Description of four novel genera and emended description of the genera Hallella and Xylanibacter.</title>
        <authorList>
            <person name="Hitch T.C.A."/>
        </authorList>
    </citation>
    <scope>NUCLEOTIDE SEQUENCE [LARGE SCALE GENOMIC DNA]</scope>
    <source>
        <strain evidence="1 2">DSM 100619</strain>
    </source>
</reference>
<comment type="caution">
    <text evidence="1">The sequence shown here is derived from an EMBL/GenBank/DDBJ whole genome shotgun (WGS) entry which is preliminary data.</text>
</comment>
<proteinExistence type="predicted"/>
<keyword evidence="2" id="KW-1185">Reference proteome</keyword>
<accession>A0ABT1BYJ8</accession>
<organism evidence="1 2">
    <name type="scientific">Segatella cerevisiae</name>
    <dbReference type="NCBI Taxonomy" id="2053716"/>
    <lineage>
        <taxon>Bacteria</taxon>
        <taxon>Pseudomonadati</taxon>
        <taxon>Bacteroidota</taxon>
        <taxon>Bacteroidia</taxon>
        <taxon>Bacteroidales</taxon>
        <taxon>Prevotellaceae</taxon>
        <taxon>Segatella</taxon>
    </lineage>
</organism>
<evidence type="ECO:0000313" key="2">
    <source>
        <dbReference type="Proteomes" id="UP001204015"/>
    </source>
</evidence>
<name>A0ABT1BYJ8_9BACT</name>
<protein>
    <submittedName>
        <fullName evidence="1">Uncharacterized protein</fullName>
    </submittedName>
</protein>
<dbReference type="RefSeq" id="WP_252761516.1">
    <property type="nucleotide sequence ID" value="NZ_JAMXLY010000041.1"/>
</dbReference>